<comment type="caution">
    <text evidence="1">The sequence shown here is derived from an EMBL/GenBank/DDBJ whole genome shotgun (WGS) entry which is preliminary data.</text>
</comment>
<evidence type="ECO:0000313" key="1">
    <source>
        <dbReference type="EMBL" id="GAA3549345.1"/>
    </source>
</evidence>
<evidence type="ECO:0000313" key="2">
    <source>
        <dbReference type="Proteomes" id="UP001500689"/>
    </source>
</evidence>
<proteinExistence type="predicted"/>
<name>A0ABP6WC75_9PSEU</name>
<gene>
    <name evidence="1" type="ORF">GCM10022222_36230</name>
</gene>
<reference evidence="2" key="1">
    <citation type="journal article" date="2019" name="Int. J. Syst. Evol. Microbiol.">
        <title>The Global Catalogue of Microorganisms (GCM) 10K type strain sequencing project: providing services to taxonomists for standard genome sequencing and annotation.</title>
        <authorList>
            <consortium name="The Broad Institute Genomics Platform"/>
            <consortium name="The Broad Institute Genome Sequencing Center for Infectious Disease"/>
            <person name="Wu L."/>
            <person name="Ma J."/>
        </authorList>
    </citation>
    <scope>NUCLEOTIDE SEQUENCE [LARGE SCALE GENOMIC DNA]</scope>
    <source>
        <strain evidence="2">JCM 16898</strain>
    </source>
</reference>
<sequence>MLPRRPAGVVLPSDGPMWRAVGLALRTAGMPVPTGAQRPAAVPHKVRAAGVLGPAGVLLQLARTLARPVGVPW</sequence>
<dbReference type="EMBL" id="BAAAZN010000007">
    <property type="protein sequence ID" value="GAA3549345.1"/>
    <property type="molecule type" value="Genomic_DNA"/>
</dbReference>
<dbReference type="Proteomes" id="UP001500689">
    <property type="component" value="Unassembled WGS sequence"/>
</dbReference>
<protein>
    <submittedName>
        <fullName evidence="1">Uncharacterized protein</fullName>
    </submittedName>
</protein>
<keyword evidence="2" id="KW-1185">Reference proteome</keyword>
<organism evidence="1 2">
    <name type="scientific">Amycolatopsis ultiminotia</name>
    <dbReference type="NCBI Taxonomy" id="543629"/>
    <lineage>
        <taxon>Bacteria</taxon>
        <taxon>Bacillati</taxon>
        <taxon>Actinomycetota</taxon>
        <taxon>Actinomycetes</taxon>
        <taxon>Pseudonocardiales</taxon>
        <taxon>Pseudonocardiaceae</taxon>
        <taxon>Amycolatopsis</taxon>
    </lineage>
</organism>
<accession>A0ABP6WC75</accession>